<dbReference type="Pfam" id="PF00990">
    <property type="entry name" value="GGDEF"/>
    <property type="match status" value="1"/>
</dbReference>
<reference evidence="3 4" key="1">
    <citation type="submission" date="2018-07" db="EMBL/GenBank/DDBJ databases">
        <title>Complete genome sequence of Psychrobacillus sp. PB01, isolated from iceberg, and comparative genome analysis of Psychrobacillus strains.</title>
        <authorList>
            <person name="Lee P.C."/>
        </authorList>
    </citation>
    <scope>NUCLEOTIDE SEQUENCE [LARGE SCALE GENOMIC DNA]</scope>
    <source>
        <strain evidence="3 4">PB01</strain>
    </source>
</reference>
<evidence type="ECO:0000313" key="3">
    <source>
        <dbReference type="EMBL" id="QFF99567.1"/>
    </source>
</evidence>
<evidence type="ECO:0000256" key="1">
    <source>
        <dbReference type="SAM" id="Phobius"/>
    </source>
</evidence>
<dbReference type="PANTHER" id="PTHR46663">
    <property type="entry name" value="DIGUANYLATE CYCLASE DGCT-RELATED"/>
    <property type="match status" value="1"/>
</dbReference>
<protein>
    <submittedName>
        <fullName evidence="3">GGDEF domain-containing protein</fullName>
    </submittedName>
</protein>
<sequence length="519" mass="60327">MSISQLSIYLCTYILPALYLFGMACVVISQHPKRLENRLVASIVFLYSLLFFEEFFRHLLPIELSAIMSKLFFGNLGLLIVGITFHLYTHVALLHNRGGKSIYPYLFYVPFFVVIAFLLFDHNLISNTQYHVEGIWYAPVFNAQYYTTMTVSNIFIVFMLLILVVGYRKVQLVQHKKALRFFILCTCVILALNIALGYPNYGEVLPPYPYLYEGLIFSVFLTISVLQFNLLPNVSRRYQTLFDLSPISIMAVNSKWDILEMNEHAKQILRINDKSTTNMMSFVQTKNNQKLLRKLAFVLQENEIIHDYKMSFELLHKDGIIHLSIDASIVFTGEDKIYYLMWRDVTDDVEKEKIIMHMAYYDVLTNLNNRAFFVTKVSKLLVELANRPNNSAVLVLLDLNHFKEVNDKFGHSVGDQVLQHTADILKQAVRKNDLVARFGGDEFVLFLQDFSSRESFFEWVLRLRSLFAANRFEAKDIVIQIEPSIGMAFYPEQATTFEDLFHEADLNMYEDKESLKSMK</sequence>
<keyword evidence="1" id="KW-1133">Transmembrane helix</keyword>
<dbReference type="SUPFAM" id="SSF55073">
    <property type="entry name" value="Nucleotide cyclase"/>
    <property type="match status" value="1"/>
</dbReference>
<dbReference type="CDD" id="cd01949">
    <property type="entry name" value="GGDEF"/>
    <property type="match status" value="1"/>
</dbReference>
<evidence type="ECO:0000313" key="4">
    <source>
        <dbReference type="Proteomes" id="UP000325517"/>
    </source>
</evidence>
<feature type="transmembrane region" description="Helical" evidence="1">
    <location>
        <begin position="179"/>
        <end position="198"/>
    </location>
</feature>
<keyword evidence="1" id="KW-0812">Transmembrane</keyword>
<dbReference type="Gene3D" id="3.30.70.270">
    <property type="match status" value="1"/>
</dbReference>
<dbReference type="PROSITE" id="PS50887">
    <property type="entry name" value="GGDEF"/>
    <property type="match status" value="1"/>
</dbReference>
<dbReference type="PANTHER" id="PTHR46663:SF2">
    <property type="entry name" value="GGDEF DOMAIN-CONTAINING PROTEIN"/>
    <property type="match status" value="1"/>
</dbReference>
<name>A0A5J6STK4_9BACI</name>
<dbReference type="EMBL" id="CP031223">
    <property type="protein sequence ID" value="QFF99567.1"/>
    <property type="molecule type" value="Genomic_DNA"/>
</dbReference>
<dbReference type="InterPro" id="IPR035965">
    <property type="entry name" value="PAS-like_dom_sf"/>
</dbReference>
<dbReference type="InterPro" id="IPR029787">
    <property type="entry name" value="Nucleotide_cyclase"/>
</dbReference>
<feature type="transmembrane region" description="Helical" evidence="1">
    <location>
        <begin position="39"/>
        <end position="60"/>
    </location>
</feature>
<feature type="transmembrane region" description="Helical" evidence="1">
    <location>
        <begin position="72"/>
        <end position="93"/>
    </location>
</feature>
<feature type="transmembrane region" description="Helical" evidence="1">
    <location>
        <begin position="210"/>
        <end position="231"/>
    </location>
</feature>
<dbReference type="SUPFAM" id="SSF55785">
    <property type="entry name" value="PYP-like sensor domain (PAS domain)"/>
    <property type="match status" value="1"/>
</dbReference>
<organism evidence="3 4">
    <name type="scientific">Psychrobacillus glaciei</name>
    <dbReference type="NCBI Taxonomy" id="2283160"/>
    <lineage>
        <taxon>Bacteria</taxon>
        <taxon>Bacillati</taxon>
        <taxon>Bacillota</taxon>
        <taxon>Bacilli</taxon>
        <taxon>Bacillales</taxon>
        <taxon>Bacillaceae</taxon>
        <taxon>Psychrobacillus</taxon>
    </lineage>
</organism>
<dbReference type="KEGG" id="psyo:PB01_12400"/>
<dbReference type="SMART" id="SM00267">
    <property type="entry name" value="GGDEF"/>
    <property type="match status" value="1"/>
</dbReference>
<gene>
    <name evidence="3" type="ORF">PB01_12400</name>
</gene>
<keyword evidence="1" id="KW-0472">Membrane</keyword>
<evidence type="ECO:0000259" key="2">
    <source>
        <dbReference type="PROSITE" id="PS50887"/>
    </source>
</evidence>
<dbReference type="InterPro" id="IPR052163">
    <property type="entry name" value="DGC-Regulatory_Protein"/>
</dbReference>
<dbReference type="Proteomes" id="UP000325517">
    <property type="component" value="Chromosome"/>
</dbReference>
<accession>A0A5J6STK4</accession>
<feature type="transmembrane region" description="Helical" evidence="1">
    <location>
        <begin position="105"/>
        <end position="125"/>
    </location>
</feature>
<dbReference type="NCBIfam" id="TIGR00254">
    <property type="entry name" value="GGDEF"/>
    <property type="match status" value="1"/>
</dbReference>
<proteinExistence type="predicted"/>
<dbReference type="InterPro" id="IPR000160">
    <property type="entry name" value="GGDEF_dom"/>
</dbReference>
<keyword evidence="4" id="KW-1185">Reference proteome</keyword>
<dbReference type="InterPro" id="IPR043128">
    <property type="entry name" value="Rev_trsase/Diguanyl_cyclase"/>
</dbReference>
<dbReference type="Gene3D" id="3.30.450.20">
    <property type="entry name" value="PAS domain"/>
    <property type="match status" value="1"/>
</dbReference>
<feature type="transmembrane region" description="Helical" evidence="1">
    <location>
        <begin position="145"/>
        <end position="167"/>
    </location>
</feature>
<feature type="domain" description="GGDEF" evidence="2">
    <location>
        <begin position="390"/>
        <end position="519"/>
    </location>
</feature>
<feature type="transmembrane region" description="Helical" evidence="1">
    <location>
        <begin position="6"/>
        <end position="27"/>
    </location>
</feature>
<dbReference type="AlphaFoldDB" id="A0A5J6STK4"/>